<feature type="transmembrane region" description="Helical" evidence="1">
    <location>
        <begin position="21"/>
        <end position="41"/>
    </location>
</feature>
<evidence type="ECO:0000313" key="2">
    <source>
        <dbReference type="EMBL" id="BAS01862.1"/>
    </source>
</evidence>
<protein>
    <submittedName>
        <fullName evidence="2">Uncharacterized protein</fullName>
    </submittedName>
</protein>
<proteinExistence type="predicted"/>
<evidence type="ECO:0000256" key="1">
    <source>
        <dbReference type="SAM" id="Phobius"/>
    </source>
</evidence>
<reference evidence="2" key="1">
    <citation type="journal article" date="2015" name="Genome Biol. Evol.">
        <title>Nucleomorph Genome Sequences of Two Chlorarachniophytes, Amorphochlora amoebiformis and Lotharella vacuolata.</title>
        <authorList>
            <person name="Suzuki S."/>
            <person name="Shirato S."/>
            <person name="Hirakawa Y."/>
            <person name="Ishida K."/>
        </authorList>
    </citation>
    <scope>NUCLEOTIDE SEQUENCE</scope>
    <source>
        <strain evidence="2">CCMP2058</strain>
    </source>
</reference>
<keyword evidence="1" id="KW-1133">Transmembrane helix</keyword>
<feature type="transmembrane region" description="Helical" evidence="1">
    <location>
        <begin position="194"/>
        <end position="214"/>
    </location>
</feature>
<keyword evidence="1" id="KW-0812">Transmembrane</keyword>
<dbReference type="AlphaFoldDB" id="A0A0H5BLN4"/>
<sequence>MDMKIRETLKTLNYPNISKREILFYYLLTRFVKKNLLFLIMKKNIRLFREIQNNRSFFYYFSIFFKILAYYFKRRNKFVSKNISFSSCKMIDLMKHNINIFIYCRLIKYQYNNIECDSLNIKKAHNYSEEFKTLNLCNNLINLIIYNNPHYHLLKRNTVQKVNKSKVKEQYITLFKLRTCLTLFRINKKKNMNYKLIFFKACVYNFSYFLKLLIEKIKSYLLKHESFFSLAVLSRSLFPS</sequence>
<keyword evidence="2" id="KW-0542">Nucleomorph</keyword>
<name>A0A0H5BLN4_9EUKA</name>
<keyword evidence="1" id="KW-0472">Membrane</keyword>
<geneLocation type="nucleomorph" evidence="2"/>
<dbReference type="EMBL" id="AB996603">
    <property type="protein sequence ID" value="BAS01862.1"/>
    <property type="molecule type" value="Genomic_DNA"/>
</dbReference>
<accession>A0A0H5BLN4</accession>
<feature type="transmembrane region" description="Helical" evidence="1">
    <location>
        <begin position="56"/>
        <end position="72"/>
    </location>
</feature>
<organism evidence="2">
    <name type="scientific">Amorphochlora amoebiformis</name>
    <dbReference type="NCBI Taxonomy" id="1561963"/>
    <lineage>
        <taxon>Eukaryota</taxon>
        <taxon>Sar</taxon>
        <taxon>Rhizaria</taxon>
        <taxon>Cercozoa</taxon>
        <taxon>Chlorarachniophyceae</taxon>
        <taxon>Amorphochlora</taxon>
    </lineage>
</organism>